<dbReference type="AlphaFoldDB" id="A0A8I1DMH8"/>
<evidence type="ECO:0000313" key="2">
    <source>
        <dbReference type="Proteomes" id="UP000645612"/>
    </source>
</evidence>
<gene>
    <name evidence="1" type="ORF">JAO13_13310</name>
</gene>
<evidence type="ECO:0000313" key="1">
    <source>
        <dbReference type="EMBL" id="MBH9697418.1"/>
    </source>
</evidence>
<comment type="caution">
    <text evidence="1">The sequence shown here is derived from an EMBL/GenBank/DDBJ whole genome shotgun (WGS) entry which is preliminary data.</text>
</comment>
<reference evidence="1" key="1">
    <citation type="submission" date="2020-12" db="EMBL/GenBank/DDBJ databases">
        <title>Burkholderia cepacia complex in Mexico.</title>
        <authorList>
            <person name="Estrada P."/>
        </authorList>
    </citation>
    <scope>NUCLEOTIDE SEQUENCE</scope>
    <source>
        <strain evidence="1">871</strain>
    </source>
</reference>
<dbReference type="Proteomes" id="UP000645612">
    <property type="component" value="Unassembled WGS sequence"/>
</dbReference>
<sequence length="136" mass="15313">MKGSSIDMKERLTDDQLVRCVEDYFWELGRSRPIITPRNYGDSSTALYAQGQREGEWCWINVIEWPPGQRMVNDCPYACSIESRGDALFSAIVVSAIALVTGGKIYDDAGYLCSGHEFSPDEFKEKLLADVGRKYS</sequence>
<protein>
    <submittedName>
        <fullName evidence="1">Uncharacterized protein</fullName>
    </submittedName>
</protein>
<dbReference type="RefSeq" id="WP_176131957.1">
    <property type="nucleotide sequence ID" value="NZ_CADDZZ010000055.1"/>
</dbReference>
<organism evidence="1 2">
    <name type="scientific">Burkholderia cepacia</name>
    <name type="common">Pseudomonas cepacia</name>
    <dbReference type="NCBI Taxonomy" id="292"/>
    <lineage>
        <taxon>Bacteria</taxon>
        <taxon>Pseudomonadati</taxon>
        <taxon>Pseudomonadota</taxon>
        <taxon>Betaproteobacteria</taxon>
        <taxon>Burkholderiales</taxon>
        <taxon>Burkholderiaceae</taxon>
        <taxon>Burkholderia</taxon>
        <taxon>Burkholderia cepacia complex</taxon>
    </lineage>
</organism>
<proteinExistence type="predicted"/>
<accession>A0A8I1DMH8</accession>
<dbReference type="EMBL" id="JAEDXG010000011">
    <property type="protein sequence ID" value="MBH9697418.1"/>
    <property type="molecule type" value="Genomic_DNA"/>
</dbReference>
<name>A0A8I1DMH8_BURCE</name>